<keyword evidence="3" id="KW-0238">DNA-binding</keyword>
<evidence type="ECO:0000256" key="2">
    <source>
        <dbReference type="ARBA" id="ARBA00023015"/>
    </source>
</evidence>
<protein>
    <submittedName>
        <fullName evidence="6">Transcriptional regulator LysR family</fullName>
    </submittedName>
</protein>
<dbReference type="Gene3D" id="1.10.10.10">
    <property type="entry name" value="Winged helix-like DNA-binding domain superfamily/Winged helix DNA-binding domain"/>
    <property type="match status" value="1"/>
</dbReference>
<dbReference type="PATRIC" id="fig|230361.4.peg.2261"/>
<keyword evidence="4" id="KW-0804">Transcription</keyword>
<keyword evidence="2" id="KW-0805">Transcription regulation</keyword>
<comment type="similarity">
    <text evidence="1">Belongs to the LysR transcriptional regulatory family.</text>
</comment>
<name>A0A0U3ECB4_9EURY</name>
<dbReference type="InterPro" id="IPR036388">
    <property type="entry name" value="WH-like_DNA-bd_sf"/>
</dbReference>
<dbReference type="OrthoDB" id="62169at2157"/>
<evidence type="ECO:0000256" key="3">
    <source>
        <dbReference type="ARBA" id="ARBA00023125"/>
    </source>
</evidence>
<feature type="domain" description="HTH lysR-type" evidence="5">
    <location>
        <begin position="24"/>
        <end position="78"/>
    </location>
</feature>
<dbReference type="GeneID" id="26737146"/>
<dbReference type="KEGG" id="mmil:sm9_2188"/>
<dbReference type="PANTHER" id="PTHR30126">
    <property type="entry name" value="HTH-TYPE TRANSCRIPTIONAL REGULATOR"/>
    <property type="match status" value="1"/>
</dbReference>
<dbReference type="InterPro" id="IPR000847">
    <property type="entry name" value="LysR_HTH_N"/>
</dbReference>
<evidence type="ECO:0000313" key="6">
    <source>
        <dbReference type="EMBL" id="ALT69944.1"/>
    </source>
</evidence>
<dbReference type="PANTHER" id="PTHR30126:SF40">
    <property type="entry name" value="HTH-TYPE TRANSCRIPTIONAL REGULATOR GLTR"/>
    <property type="match status" value="1"/>
</dbReference>
<gene>
    <name evidence="6" type="ORF">sm9_2188</name>
</gene>
<dbReference type="AlphaFoldDB" id="A0A0U3ECB4"/>
<dbReference type="Proteomes" id="UP000067738">
    <property type="component" value="Chromosome"/>
</dbReference>
<evidence type="ECO:0000259" key="5">
    <source>
        <dbReference type="Pfam" id="PF00126"/>
    </source>
</evidence>
<dbReference type="SUPFAM" id="SSF53850">
    <property type="entry name" value="Periplasmic binding protein-like II"/>
    <property type="match status" value="1"/>
</dbReference>
<organism evidence="6 7">
    <name type="scientific">Methanobrevibacter millerae</name>
    <dbReference type="NCBI Taxonomy" id="230361"/>
    <lineage>
        <taxon>Archaea</taxon>
        <taxon>Methanobacteriati</taxon>
        <taxon>Methanobacteriota</taxon>
        <taxon>Methanomada group</taxon>
        <taxon>Methanobacteria</taxon>
        <taxon>Methanobacteriales</taxon>
        <taxon>Methanobacteriaceae</taxon>
        <taxon>Methanobrevibacter</taxon>
    </lineage>
</organism>
<sequence>MKLESKGLISLEINGEIYGYKLYQSLESLNRTHSQRKSAKELNISHTVFNRRILKAESKLGIKLTQKKGNGSILTNDGLRLLEEYRKYLIQIAEPNNINIAGGHISSSLLESIDLPFNINVYSSSDEDAFKLAKRGVVDLLTLDDPLIAYERDINFIPIAYDYLVLISSPGSKKITSIKDLDNLDFVKVEGSAQRLAWNSLEHYDLNYNIKYRVNSQFDAFKLVKNSKNLHSFLNASYFNGNEILKFDTRHVISLVKVNDDDPKTDDLINYLLTKAQKDIENQGFIPMD</sequence>
<evidence type="ECO:0000313" key="7">
    <source>
        <dbReference type="Proteomes" id="UP000067738"/>
    </source>
</evidence>
<proteinExistence type="inferred from homology"/>
<evidence type="ECO:0000256" key="1">
    <source>
        <dbReference type="ARBA" id="ARBA00009437"/>
    </source>
</evidence>
<dbReference type="SUPFAM" id="SSF46785">
    <property type="entry name" value="Winged helix' DNA-binding domain"/>
    <property type="match status" value="1"/>
</dbReference>
<dbReference type="EMBL" id="CP011266">
    <property type="protein sequence ID" value="ALT69944.1"/>
    <property type="molecule type" value="Genomic_DNA"/>
</dbReference>
<keyword evidence="7" id="KW-1185">Reference proteome</keyword>
<dbReference type="Pfam" id="PF00126">
    <property type="entry name" value="HTH_1"/>
    <property type="match status" value="1"/>
</dbReference>
<reference evidence="6 7" key="1">
    <citation type="submission" date="2015-04" db="EMBL/GenBank/DDBJ databases">
        <title>The complete genome sequence of the rumen methanogen Methanobrevibacter millerae SM9.</title>
        <authorList>
            <person name="Leahy S.C."/>
            <person name="Kelly W.J."/>
            <person name="Pacheco D.M."/>
            <person name="Li D."/>
            <person name="Altermann E."/>
            <person name="Attwood G.T."/>
        </authorList>
    </citation>
    <scope>NUCLEOTIDE SEQUENCE [LARGE SCALE GENOMIC DNA]</scope>
    <source>
        <strain evidence="6 7">SM9</strain>
    </source>
</reference>
<accession>A0A0U3ECB4</accession>
<dbReference type="GO" id="GO:0003700">
    <property type="term" value="F:DNA-binding transcription factor activity"/>
    <property type="evidence" value="ECO:0007669"/>
    <property type="project" value="InterPro"/>
</dbReference>
<dbReference type="RefSeq" id="WP_058740148.1">
    <property type="nucleotide sequence ID" value="NZ_CP011266.1"/>
</dbReference>
<evidence type="ECO:0000256" key="4">
    <source>
        <dbReference type="ARBA" id="ARBA00023163"/>
    </source>
</evidence>
<dbReference type="InterPro" id="IPR036390">
    <property type="entry name" value="WH_DNA-bd_sf"/>
</dbReference>
<dbReference type="GO" id="GO:0000976">
    <property type="term" value="F:transcription cis-regulatory region binding"/>
    <property type="evidence" value="ECO:0007669"/>
    <property type="project" value="TreeGrafter"/>
</dbReference>